<dbReference type="GeneID" id="94374521"/>
<accession>A0ABX8TJU5</accession>
<dbReference type="EMBL" id="CP080034">
    <property type="protein sequence ID" value="QYC11269.1"/>
    <property type="molecule type" value="Genomic_DNA"/>
</dbReference>
<sequence>MKSSAPLLMFAAALTVGACDPASAENGMTATAAQERPLVAQIGFNDLLRNPATPFLGAENADITIIGFMDYNCPYCKKMIPELEGLMRSDPKVRVLYKEWPIFGALSDSIARIALAAGYQGKYHTVHNALMATPGRIQNEQEARRLAQAAGIDMAQLDRDLTTHRAAIDAVILRNRREAAALALNGTPAFVINGNLIPGGMSQQQLQAVIFRIRSGQPLR</sequence>
<feature type="domain" description="Thioredoxin" evidence="6">
    <location>
        <begin position="14"/>
        <end position="215"/>
    </location>
</feature>
<evidence type="ECO:0000313" key="7">
    <source>
        <dbReference type="EMBL" id="QYC11269.1"/>
    </source>
</evidence>
<dbReference type="PANTHER" id="PTHR13887">
    <property type="entry name" value="GLUTATHIONE S-TRANSFERASE KAPPA"/>
    <property type="match status" value="1"/>
</dbReference>
<keyword evidence="2" id="KW-0560">Oxidoreductase</keyword>
<evidence type="ECO:0000259" key="6">
    <source>
        <dbReference type="PROSITE" id="PS51352"/>
    </source>
</evidence>
<dbReference type="RefSeq" id="WP_219353891.1">
    <property type="nucleotide sequence ID" value="NZ_CP080034.1"/>
</dbReference>
<evidence type="ECO:0000256" key="5">
    <source>
        <dbReference type="SAM" id="SignalP"/>
    </source>
</evidence>
<dbReference type="PROSITE" id="PS51257">
    <property type="entry name" value="PROKAR_LIPOPROTEIN"/>
    <property type="match status" value="1"/>
</dbReference>
<feature type="signal peptide" evidence="5">
    <location>
        <begin position="1"/>
        <end position="18"/>
    </location>
</feature>
<evidence type="ECO:0000313" key="8">
    <source>
        <dbReference type="Proteomes" id="UP000824334"/>
    </source>
</evidence>
<dbReference type="InterPro" id="IPR013766">
    <property type="entry name" value="Thioredoxin_domain"/>
</dbReference>
<feature type="chain" id="PRO_5046248539" evidence="5">
    <location>
        <begin position="19"/>
        <end position="220"/>
    </location>
</feature>
<protein>
    <submittedName>
        <fullName evidence="7">DsbA family protein</fullName>
    </submittedName>
</protein>
<gene>
    <name evidence="7" type="ORF">KWG56_04530</name>
</gene>
<dbReference type="CDD" id="cd03023">
    <property type="entry name" value="DsbA_Com1_like"/>
    <property type="match status" value="1"/>
</dbReference>
<dbReference type="Pfam" id="PF01323">
    <property type="entry name" value="DSBA"/>
    <property type="match status" value="1"/>
</dbReference>
<organism evidence="7 8">
    <name type="scientific">Brevundimonas nasdae</name>
    <dbReference type="NCBI Taxonomy" id="172043"/>
    <lineage>
        <taxon>Bacteria</taxon>
        <taxon>Pseudomonadati</taxon>
        <taxon>Pseudomonadota</taxon>
        <taxon>Alphaproteobacteria</taxon>
        <taxon>Caulobacterales</taxon>
        <taxon>Caulobacteraceae</taxon>
        <taxon>Brevundimonas</taxon>
    </lineage>
</organism>
<proteinExistence type="predicted"/>
<keyword evidence="8" id="KW-1185">Reference proteome</keyword>
<evidence type="ECO:0000256" key="1">
    <source>
        <dbReference type="ARBA" id="ARBA00022729"/>
    </source>
</evidence>
<dbReference type="Proteomes" id="UP000824334">
    <property type="component" value="Chromosome"/>
</dbReference>
<dbReference type="InterPro" id="IPR001853">
    <property type="entry name" value="DSBA-like_thioredoxin_dom"/>
</dbReference>
<keyword evidence="1 5" id="KW-0732">Signal</keyword>
<evidence type="ECO:0000256" key="4">
    <source>
        <dbReference type="ARBA" id="ARBA00023284"/>
    </source>
</evidence>
<reference evidence="7 8" key="1">
    <citation type="submission" date="2021-07" db="EMBL/GenBank/DDBJ databases">
        <title>Isolation and characterization of bacteria from a gold mining with a capacity of golden bioaccumulation.</title>
        <authorList>
            <person name="Yang X.J."/>
        </authorList>
    </citation>
    <scope>NUCLEOTIDE SEQUENCE [LARGE SCALE GENOMIC DNA]</scope>
    <source>
        <strain evidence="7 8">Au29</strain>
    </source>
</reference>
<keyword evidence="4" id="KW-0676">Redox-active center</keyword>
<name>A0ABX8TJU5_9CAUL</name>
<keyword evidence="3" id="KW-1015">Disulfide bond</keyword>
<evidence type="ECO:0000256" key="2">
    <source>
        <dbReference type="ARBA" id="ARBA00023002"/>
    </source>
</evidence>
<dbReference type="PANTHER" id="PTHR13887:SF14">
    <property type="entry name" value="DISULFIDE BOND FORMATION PROTEIN D"/>
    <property type="match status" value="1"/>
</dbReference>
<evidence type="ECO:0000256" key="3">
    <source>
        <dbReference type="ARBA" id="ARBA00023157"/>
    </source>
</evidence>
<dbReference type="PROSITE" id="PS51352">
    <property type="entry name" value="THIOREDOXIN_2"/>
    <property type="match status" value="1"/>
</dbReference>